<reference evidence="1 2" key="1">
    <citation type="submission" date="2020-04" db="EMBL/GenBank/DDBJ databases">
        <authorList>
            <person name="De Canck E."/>
        </authorList>
    </citation>
    <scope>NUCLEOTIDE SEQUENCE [LARGE SCALE GENOMIC DNA]</scope>
    <source>
        <strain evidence="1 2">LMG 26841</strain>
    </source>
</reference>
<evidence type="ECO:0000313" key="1">
    <source>
        <dbReference type="EMBL" id="CAB3872254.1"/>
    </source>
</evidence>
<dbReference type="EMBL" id="CADIKW010000005">
    <property type="protein sequence ID" value="CAB3872254.1"/>
    <property type="molecule type" value="Genomic_DNA"/>
</dbReference>
<dbReference type="AlphaFoldDB" id="A0A6S7D0H1"/>
<proteinExistence type="predicted"/>
<protein>
    <submittedName>
        <fullName evidence="1">Uncharacterized protein</fullName>
    </submittedName>
</protein>
<evidence type="ECO:0000313" key="2">
    <source>
        <dbReference type="Proteomes" id="UP000494272"/>
    </source>
</evidence>
<gene>
    <name evidence="1" type="ORF">LMG26841_03016</name>
</gene>
<accession>A0A6S7D0H1</accession>
<dbReference type="Proteomes" id="UP000494272">
    <property type="component" value="Unassembled WGS sequence"/>
</dbReference>
<name>A0A6S7D0H1_9BURK</name>
<organism evidence="1 2">
    <name type="scientific">Achromobacter dolens</name>
    <dbReference type="NCBI Taxonomy" id="1287738"/>
    <lineage>
        <taxon>Bacteria</taxon>
        <taxon>Pseudomonadati</taxon>
        <taxon>Pseudomonadota</taxon>
        <taxon>Betaproteobacteria</taxon>
        <taxon>Burkholderiales</taxon>
        <taxon>Alcaligenaceae</taxon>
        <taxon>Achromobacter</taxon>
    </lineage>
</organism>
<keyword evidence="2" id="KW-1185">Reference proteome</keyword>
<sequence>MRWQQSAYVGDFLGEFRNFRRVSARETGLDPLPGDLRHSPRGLSQAFCLWRFGFVSQLQTGPLFVRHGALARGDLSLSGTQLAWSGIGHAATPNTLGCMASAGLDCVGDRPVSTLSRPLPGPIAVFQDACWPACSDVKRRVRPIRVEANLELFAFEFVGRLPKLARHLEDMIRYDHGKRGTALFIPASNTRTTDFQGCVEDMEVRRKSFVRDHSTELDSWLLLDQTKFEHNVSTRRQYSAAVVPYQTQQPFFSLNIPRHKIAARAVWAEQRRKPLVERDVHAVAACSQSRAEGGFSSPYRALDQMNLRHA</sequence>